<dbReference type="EMBL" id="BAAAUU010000001">
    <property type="protein sequence ID" value="GAA3170735.1"/>
    <property type="molecule type" value="Genomic_DNA"/>
</dbReference>
<keyword evidence="3" id="KW-1185">Reference proteome</keyword>
<dbReference type="Proteomes" id="UP001501404">
    <property type="component" value="Unassembled WGS sequence"/>
</dbReference>
<comment type="caution">
    <text evidence="2">The sequence shown here is derived from an EMBL/GenBank/DDBJ whole genome shotgun (WGS) entry which is preliminary data.</text>
</comment>
<gene>
    <name evidence="2" type="ORF">GCM10010467_00680</name>
</gene>
<dbReference type="Pfam" id="PF00480">
    <property type="entry name" value="ROK"/>
    <property type="match status" value="1"/>
</dbReference>
<sequence length="313" mass="31494">MSVLALDIGGTTLKAALVDAEVRSDLRSSAPTRRGDDVVADAAALLAGLRDQAPASDPPQAVGVVTAGTVDGDAGTVRHAANLGWRDLPLAALLAERLGLPVGLDHDVRVGAAAELQAGEAQGDMLFVALGTGVGAGVITGGRAQAGAAGAAGELGHMIVRPGGPLCACGQRGCLEALFSAEGLRRRLAEAGRAEVPDLAVLPHHPDPVSVAIWRDGVQALALALHNATMLLDPARIVLGGGLSGWGETLLRPLRADLAAGLAWRSPPELALAHHGPEAGLHGAALLARNQLADTPLADVAHGGTARRPAAKP</sequence>
<evidence type="ECO:0000256" key="1">
    <source>
        <dbReference type="ARBA" id="ARBA00006479"/>
    </source>
</evidence>
<evidence type="ECO:0000313" key="2">
    <source>
        <dbReference type="EMBL" id="GAA3170735.1"/>
    </source>
</evidence>
<dbReference type="SUPFAM" id="SSF53067">
    <property type="entry name" value="Actin-like ATPase domain"/>
    <property type="match status" value="1"/>
</dbReference>
<name>A0ABP6PAI4_9ACTN</name>
<reference evidence="3" key="1">
    <citation type="journal article" date="2019" name="Int. J. Syst. Evol. Microbiol.">
        <title>The Global Catalogue of Microorganisms (GCM) 10K type strain sequencing project: providing services to taxonomists for standard genome sequencing and annotation.</title>
        <authorList>
            <consortium name="The Broad Institute Genomics Platform"/>
            <consortium name="The Broad Institute Genome Sequencing Center for Infectious Disease"/>
            <person name="Wu L."/>
            <person name="Ma J."/>
        </authorList>
    </citation>
    <scope>NUCLEOTIDE SEQUENCE [LARGE SCALE GENOMIC DNA]</scope>
    <source>
        <strain evidence="3">JCM 9376</strain>
    </source>
</reference>
<dbReference type="PANTHER" id="PTHR18964">
    <property type="entry name" value="ROK (REPRESSOR, ORF, KINASE) FAMILY"/>
    <property type="match status" value="1"/>
</dbReference>
<dbReference type="Gene3D" id="3.30.420.40">
    <property type="match status" value="2"/>
</dbReference>
<evidence type="ECO:0000313" key="3">
    <source>
        <dbReference type="Proteomes" id="UP001501404"/>
    </source>
</evidence>
<accession>A0ABP6PAI4</accession>
<dbReference type="RefSeq" id="WP_344680668.1">
    <property type="nucleotide sequence ID" value="NZ_BAAAUU010000001.1"/>
</dbReference>
<comment type="similarity">
    <text evidence="1">Belongs to the ROK (NagC/XylR) family.</text>
</comment>
<proteinExistence type="inferred from homology"/>
<organism evidence="2 3">
    <name type="scientific">Actinocorallia glomerata</name>
    <dbReference type="NCBI Taxonomy" id="46203"/>
    <lineage>
        <taxon>Bacteria</taxon>
        <taxon>Bacillati</taxon>
        <taxon>Actinomycetota</taxon>
        <taxon>Actinomycetes</taxon>
        <taxon>Streptosporangiales</taxon>
        <taxon>Thermomonosporaceae</taxon>
        <taxon>Actinocorallia</taxon>
    </lineage>
</organism>
<dbReference type="InterPro" id="IPR049874">
    <property type="entry name" value="ROK_cs"/>
</dbReference>
<dbReference type="InterPro" id="IPR000600">
    <property type="entry name" value="ROK"/>
</dbReference>
<dbReference type="PROSITE" id="PS01125">
    <property type="entry name" value="ROK"/>
    <property type="match status" value="1"/>
</dbReference>
<dbReference type="InterPro" id="IPR043129">
    <property type="entry name" value="ATPase_NBD"/>
</dbReference>
<dbReference type="PANTHER" id="PTHR18964:SF149">
    <property type="entry name" value="BIFUNCTIONAL UDP-N-ACETYLGLUCOSAMINE 2-EPIMERASE_N-ACETYLMANNOSAMINE KINASE"/>
    <property type="match status" value="1"/>
</dbReference>
<protein>
    <submittedName>
        <fullName evidence="2">ROK family protein</fullName>
    </submittedName>
</protein>